<gene>
    <name evidence="8" type="primary">sigR_3</name>
    <name evidence="8" type="ORF">OCH7691_03655</name>
</gene>
<name>A0A1Y5TW77_9PROT</name>
<dbReference type="InterPro" id="IPR013325">
    <property type="entry name" value="RNA_pol_sigma_r2"/>
</dbReference>
<evidence type="ECO:0000256" key="3">
    <source>
        <dbReference type="ARBA" id="ARBA00023082"/>
    </source>
</evidence>
<dbReference type="Pfam" id="PF22029">
    <property type="entry name" value="PhyR_sigma2"/>
    <property type="match status" value="1"/>
</dbReference>
<organism evidence="8 9">
    <name type="scientific">Oceanibacterium hippocampi</name>
    <dbReference type="NCBI Taxonomy" id="745714"/>
    <lineage>
        <taxon>Bacteria</taxon>
        <taxon>Pseudomonadati</taxon>
        <taxon>Pseudomonadota</taxon>
        <taxon>Alphaproteobacteria</taxon>
        <taxon>Sneathiellales</taxon>
        <taxon>Sneathiellaceae</taxon>
        <taxon>Oceanibacterium</taxon>
    </lineage>
</organism>
<evidence type="ECO:0000259" key="6">
    <source>
        <dbReference type="Pfam" id="PF08281"/>
    </source>
</evidence>
<dbReference type="NCBIfam" id="TIGR02937">
    <property type="entry name" value="sigma70-ECF"/>
    <property type="match status" value="1"/>
</dbReference>
<feature type="region of interest" description="Disordered" evidence="5">
    <location>
        <begin position="152"/>
        <end position="182"/>
    </location>
</feature>
<dbReference type="InterPro" id="IPR014284">
    <property type="entry name" value="RNA_pol_sigma-70_dom"/>
</dbReference>
<feature type="domain" description="PhyR sigma2" evidence="7">
    <location>
        <begin position="10"/>
        <end position="62"/>
    </location>
</feature>
<dbReference type="AlphaFoldDB" id="A0A1Y5TW77"/>
<keyword evidence="3" id="KW-0731">Sigma factor</keyword>
<dbReference type="GO" id="GO:0016987">
    <property type="term" value="F:sigma factor activity"/>
    <property type="evidence" value="ECO:0007669"/>
    <property type="project" value="UniProtKB-KW"/>
</dbReference>
<evidence type="ECO:0000313" key="9">
    <source>
        <dbReference type="Proteomes" id="UP000193200"/>
    </source>
</evidence>
<evidence type="ECO:0000256" key="5">
    <source>
        <dbReference type="SAM" id="MobiDB-lite"/>
    </source>
</evidence>
<dbReference type="SUPFAM" id="SSF88659">
    <property type="entry name" value="Sigma3 and sigma4 domains of RNA polymerase sigma factors"/>
    <property type="match status" value="1"/>
</dbReference>
<dbReference type="PANTHER" id="PTHR43133">
    <property type="entry name" value="RNA POLYMERASE ECF-TYPE SIGMA FACTO"/>
    <property type="match status" value="1"/>
</dbReference>
<proteinExistence type="inferred from homology"/>
<sequence length="182" mass="20894">MTINTDELIQYIPHLRRFARALTRSATEADDLVQDCLERAVARIEQFQDGTNLRAWLFKIMHSIHINGCRRRARRGTEVELEEWRDGDQCAPVQELRLEIRDFQRALKQLPRDSQVILILVGAQGATYEEASEILDLPIGTVRSRLSRARESLRKLQEQTSAAPSARKEKRRRAPATATSFA</sequence>
<comment type="similarity">
    <text evidence="1">Belongs to the sigma-70 factor family. ECF subfamily.</text>
</comment>
<dbReference type="InterPro" id="IPR053866">
    <property type="entry name" value="PhyR_sigma2"/>
</dbReference>
<reference evidence="8 9" key="1">
    <citation type="submission" date="2017-03" db="EMBL/GenBank/DDBJ databases">
        <authorList>
            <person name="Afonso C.L."/>
            <person name="Miller P.J."/>
            <person name="Scott M.A."/>
            <person name="Spackman E."/>
            <person name="Goraichik I."/>
            <person name="Dimitrov K.M."/>
            <person name="Suarez D.L."/>
            <person name="Swayne D.E."/>
        </authorList>
    </citation>
    <scope>NUCLEOTIDE SEQUENCE [LARGE SCALE GENOMIC DNA]</scope>
    <source>
        <strain evidence="8 9">CECT 7691</strain>
    </source>
</reference>
<dbReference type="Proteomes" id="UP000193200">
    <property type="component" value="Unassembled WGS sequence"/>
</dbReference>
<protein>
    <submittedName>
        <fullName evidence="8">ECF RNA polymerase sigma factor SigR</fullName>
    </submittedName>
</protein>
<feature type="domain" description="RNA polymerase sigma factor 70 region 4 type 2" evidence="6">
    <location>
        <begin position="101"/>
        <end position="153"/>
    </location>
</feature>
<keyword evidence="9" id="KW-1185">Reference proteome</keyword>
<dbReference type="PANTHER" id="PTHR43133:SF25">
    <property type="entry name" value="RNA POLYMERASE SIGMA FACTOR RFAY-RELATED"/>
    <property type="match status" value="1"/>
</dbReference>
<dbReference type="SUPFAM" id="SSF88946">
    <property type="entry name" value="Sigma2 domain of RNA polymerase sigma factors"/>
    <property type="match status" value="1"/>
</dbReference>
<dbReference type="InParanoid" id="A0A1Y5TW77"/>
<dbReference type="GO" id="GO:0003677">
    <property type="term" value="F:DNA binding"/>
    <property type="evidence" value="ECO:0007669"/>
    <property type="project" value="InterPro"/>
</dbReference>
<evidence type="ECO:0000313" key="8">
    <source>
        <dbReference type="EMBL" id="SLN73758.1"/>
    </source>
</evidence>
<dbReference type="InterPro" id="IPR039425">
    <property type="entry name" value="RNA_pol_sigma-70-like"/>
</dbReference>
<keyword evidence="2" id="KW-0805">Transcription regulation</keyword>
<keyword evidence="4" id="KW-0804">Transcription</keyword>
<evidence type="ECO:0000256" key="4">
    <source>
        <dbReference type="ARBA" id="ARBA00023163"/>
    </source>
</evidence>
<dbReference type="OrthoDB" id="9803470at2"/>
<dbReference type="GO" id="GO:0006352">
    <property type="term" value="P:DNA-templated transcription initiation"/>
    <property type="evidence" value="ECO:0007669"/>
    <property type="project" value="InterPro"/>
</dbReference>
<accession>A0A1Y5TW77</accession>
<dbReference type="Gene3D" id="1.10.10.10">
    <property type="entry name" value="Winged helix-like DNA-binding domain superfamily/Winged helix DNA-binding domain"/>
    <property type="match status" value="1"/>
</dbReference>
<dbReference type="RefSeq" id="WP_085884980.1">
    <property type="nucleotide sequence ID" value="NZ_FWFR01000003.1"/>
</dbReference>
<dbReference type="InterPro" id="IPR013324">
    <property type="entry name" value="RNA_pol_sigma_r3/r4-like"/>
</dbReference>
<evidence type="ECO:0000256" key="1">
    <source>
        <dbReference type="ARBA" id="ARBA00010641"/>
    </source>
</evidence>
<dbReference type="Pfam" id="PF08281">
    <property type="entry name" value="Sigma70_r4_2"/>
    <property type="match status" value="1"/>
</dbReference>
<dbReference type="Gene3D" id="1.10.1740.10">
    <property type="match status" value="1"/>
</dbReference>
<dbReference type="EMBL" id="FWFR01000003">
    <property type="protein sequence ID" value="SLN73758.1"/>
    <property type="molecule type" value="Genomic_DNA"/>
</dbReference>
<dbReference type="InterPro" id="IPR036388">
    <property type="entry name" value="WH-like_DNA-bd_sf"/>
</dbReference>
<dbReference type="InterPro" id="IPR013249">
    <property type="entry name" value="RNA_pol_sigma70_r4_t2"/>
</dbReference>
<evidence type="ECO:0000259" key="7">
    <source>
        <dbReference type="Pfam" id="PF22029"/>
    </source>
</evidence>
<dbReference type="CDD" id="cd06171">
    <property type="entry name" value="Sigma70_r4"/>
    <property type="match status" value="1"/>
</dbReference>
<evidence type="ECO:0000256" key="2">
    <source>
        <dbReference type="ARBA" id="ARBA00023015"/>
    </source>
</evidence>